<accession>A0A2R5GE25</accession>
<reference evidence="3 4" key="1">
    <citation type="submission" date="2017-12" db="EMBL/GenBank/DDBJ databases">
        <title>Sequencing, de novo assembly and annotation of complete genome of a new Thraustochytrid species, strain FCC1311.</title>
        <authorList>
            <person name="Sedici K."/>
            <person name="Godart F."/>
            <person name="Aiese Cigliano R."/>
            <person name="Sanseverino W."/>
            <person name="Barakat M."/>
            <person name="Ortet P."/>
            <person name="Marechal E."/>
            <person name="Cagnac O."/>
            <person name="Amato A."/>
        </authorList>
    </citation>
    <scope>NUCLEOTIDE SEQUENCE [LARGE SCALE GENOMIC DNA]</scope>
</reference>
<feature type="region of interest" description="Disordered" evidence="1">
    <location>
        <begin position="213"/>
        <end position="239"/>
    </location>
</feature>
<evidence type="ECO:0000313" key="3">
    <source>
        <dbReference type="EMBL" id="GBG28825.1"/>
    </source>
</evidence>
<evidence type="ECO:0000256" key="1">
    <source>
        <dbReference type="SAM" id="MobiDB-lite"/>
    </source>
</evidence>
<comment type="caution">
    <text evidence="3">The sequence shown here is derived from an EMBL/GenBank/DDBJ whole genome shotgun (WGS) entry which is preliminary data.</text>
</comment>
<feature type="transmembrane region" description="Helical" evidence="2">
    <location>
        <begin position="402"/>
        <end position="425"/>
    </location>
</feature>
<feature type="region of interest" description="Disordered" evidence="1">
    <location>
        <begin position="38"/>
        <end position="132"/>
    </location>
</feature>
<feature type="compositionally biased region" description="Pro residues" evidence="1">
    <location>
        <begin position="78"/>
        <end position="94"/>
    </location>
</feature>
<feature type="compositionally biased region" description="Gly residues" evidence="1">
    <location>
        <begin position="8"/>
        <end position="17"/>
    </location>
</feature>
<keyword evidence="2" id="KW-0812">Transmembrane</keyword>
<keyword evidence="2" id="KW-0472">Membrane</keyword>
<protein>
    <submittedName>
        <fullName evidence="3">Uncharacterized protein</fullName>
    </submittedName>
</protein>
<proteinExistence type="predicted"/>
<keyword evidence="4" id="KW-1185">Reference proteome</keyword>
<evidence type="ECO:0000313" key="4">
    <source>
        <dbReference type="Proteomes" id="UP000241890"/>
    </source>
</evidence>
<organism evidence="3 4">
    <name type="scientific">Hondaea fermentalgiana</name>
    <dbReference type="NCBI Taxonomy" id="2315210"/>
    <lineage>
        <taxon>Eukaryota</taxon>
        <taxon>Sar</taxon>
        <taxon>Stramenopiles</taxon>
        <taxon>Bigyra</taxon>
        <taxon>Labyrinthulomycetes</taxon>
        <taxon>Thraustochytrida</taxon>
        <taxon>Thraustochytriidae</taxon>
        <taxon>Hondaea</taxon>
    </lineage>
</organism>
<feature type="compositionally biased region" description="Low complexity" evidence="1">
    <location>
        <begin position="95"/>
        <end position="132"/>
    </location>
</feature>
<evidence type="ECO:0000256" key="2">
    <source>
        <dbReference type="SAM" id="Phobius"/>
    </source>
</evidence>
<name>A0A2R5GE25_9STRA</name>
<feature type="region of interest" description="Disordered" evidence="1">
    <location>
        <begin position="1"/>
        <end position="23"/>
    </location>
</feature>
<dbReference type="InParanoid" id="A0A2R5GE25"/>
<keyword evidence="2" id="KW-1133">Transmembrane helix</keyword>
<dbReference type="EMBL" id="BEYU01000049">
    <property type="protein sequence ID" value="GBG28825.1"/>
    <property type="molecule type" value="Genomic_DNA"/>
</dbReference>
<gene>
    <name evidence="3" type="ORF">FCC1311_050462</name>
</gene>
<feature type="compositionally biased region" description="Low complexity" evidence="1">
    <location>
        <begin position="213"/>
        <end position="222"/>
    </location>
</feature>
<dbReference type="Proteomes" id="UP000241890">
    <property type="component" value="Unassembled WGS sequence"/>
</dbReference>
<feature type="transmembrane region" description="Helical" evidence="2">
    <location>
        <begin position="372"/>
        <end position="390"/>
    </location>
</feature>
<dbReference type="AlphaFoldDB" id="A0A2R5GE25"/>
<sequence>MRRSTGDEAGGGEGVSAGGQSAEGSLYFLPDNLIADEVAPSQDSQLGQHDLETHETIPSLRTYSGPKETTEKLRRVRLPPPRPLPSLQPQPQPQPQLQHHQQQQQQQQEQQQHQQQQHQQHALPLQEQQHQQLHNDNHRLLVPTTELQDASTTGLPSLDATAYLGQQQEHHVQQPNLFEMSAVFRPIASVPPGGDHDQHATPDFGGFLGRQPEQSLQQQPQLDPHGHVILEEEEPRSRRSSNVLELLSEAMPDHHLRAPFVTGTESSLRPTAQDFEPQFARAEMCDRAQVPVLHQAQEPAHLRQKTEDQLQSPRNCEVQPEVIVLVRLEDRPVMQIASLRYLCMNETRRAAIFQFVLPVLFVLEGVSRPSYLLVLAPAELLMLAFCILILRDDRLHFNLRLLLTVSGHIIMALTVGDYFLVQWFLVVSQLDFLASTSLTKVVSSP</sequence>